<dbReference type="GO" id="GO:0005737">
    <property type="term" value="C:cytoplasm"/>
    <property type="evidence" value="ECO:0007669"/>
    <property type="project" value="UniProtKB-SubCell"/>
</dbReference>
<comment type="similarity">
    <text evidence="4">Belongs to the GDPGP1 family.</text>
</comment>
<sequence>MLIIKMSENLDIVIDLWNQHYQELAAAFRLKIERTQRKELGQYRLLYNDEAPHTPSPITGTAFSNFEDTAEFFNTQDTNTVLCWIDFDNEEIMKEKPSEESKEICDEEVEDSLHPLFINPVPWTTGHVYLSLFPDEHLPQAISTELLTLALNTFRLFRGTSMRLGYDSLGANTDTNHLHFDVIFLNEIGLSQFPIEKSPKTLLLESTLQHKDVDEINMFTVGVRLFQVEYPAKCLVITPNQEVSDAAVSEASESIGNVAGMVVNYFIENNIPHSIMMSGNGLELYIFPRNFQSAFEIGKASFLDLSGVGCTYERTVFDNLTGPEFEDYLKALSCDNETWRKMSSYIQNLLSSLYF</sequence>
<dbReference type="PANTHER" id="PTHR20884:SF8">
    <property type="entry name" value="GDP-D-GLUCOSE PHOSPHORYLASE 1"/>
    <property type="match status" value="1"/>
</dbReference>
<evidence type="ECO:0000313" key="15">
    <source>
        <dbReference type="EMBL" id="CAG9327417.1"/>
    </source>
</evidence>
<evidence type="ECO:0000256" key="9">
    <source>
        <dbReference type="ARBA" id="ARBA00022679"/>
    </source>
</evidence>
<reference evidence="15" key="1">
    <citation type="submission" date="2021-09" db="EMBL/GenBank/DDBJ databases">
        <authorList>
            <consortium name="AG Swart"/>
            <person name="Singh M."/>
            <person name="Singh A."/>
            <person name="Seah K."/>
            <person name="Emmerich C."/>
        </authorList>
    </citation>
    <scope>NUCLEOTIDE SEQUENCE</scope>
    <source>
        <strain evidence="15">ATCC30299</strain>
    </source>
</reference>
<evidence type="ECO:0000256" key="10">
    <source>
        <dbReference type="ARBA" id="ARBA00022695"/>
    </source>
</evidence>
<feature type="domain" description="GDPGP1-like C-terminal" evidence="13">
    <location>
        <begin position="208"/>
        <end position="351"/>
    </location>
</feature>
<comment type="subcellular location">
    <subcellularLocation>
        <location evidence="3">Cytoplasm</location>
    </subcellularLocation>
</comment>
<evidence type="ECO:0000256" key="7">
    <source>
        <dbReference type="ARBA" id="ARBA00022490"/>
    </source>
</evidence>
<evidence type="ECO:0000256" key="2">
    <source>
        <dbReference type="ARBA" id="ARBA00003049"/>
    </source>
</evidence>
<accession>A0AAU9JHA4</accession>
<keyword evidence="10" id="KW-0548">Nucleotidyltransferase</keyword>
<dbReference type="InterPro" id="IPR026506">
    <property type="entry name" value="GDPGP"/>
</dbReference>
<organism evidence="15 16">
    <name type="scientific">Blepharisma stoltei</name>
    <dbReference type="NCBI Taxonomy" id="1481888"/>
    <lineage>
        <taxon>Eukaryota</taxon>
        <taxon>Sar</taxon>
        <taxon>Alveolata</taxon>
        <taxon>Ciliophora</taxon>
        <taxon>Postciliodesmatophora</taxon>
        <taxon>Heterotrichea</taxon>
        <taxon>Heterotrichida</taxon>
        <taxon>Blepharismidae</taxon>
        <taxon>Blepharisma</taxon>
    </lineage>
</organism>
<dbReference type="GO" id="GO:0005085">
    <property type="term" value="F:guanyl-nucleotide exchange factor activity"/>
    <property type="evidence" value="ECO:0007669"/>
    <property type="project" value="UniProtKB-KW"/>
</dbReference>
<keyword evidence="12" id="KW-0378">Hydrolase</keyword>
<dbReference type="Proteomes" id="UP001162131">
    <property type="component" value="Unassembled WGS sequence"/>
</dbReference>
<proteinExistence type="inferred from homology"/>
<gene>
    <name evidence="15" type="ORF">BSTOLATCC_MIC43456</name>
</gene>
<dbReference type="GO" id="GO:0080048">
    <property type="term" value="F:GDP-D-glucose phosphorylase activity"/>
    <property type="evidence" value="ECO:0007669"/>
    <property type="project" value="UniProtKB-EC"/>
</dbReference>
<evidence type="ECO:0000256" key="6">
    <source>
        <dbReference type="ARBA" id="ARBA00018857"/>
    </source>
</evidence>
<keyword evidence="8" id="KW-0344">Guanine-nucleotide releasing factor</keyword>
<dbReference type="GO" id="GO:0000166">
    <property type="term" value="F:nucleotide binding"/>
    <property type="evidence" value="ECO:0007669"/>
    <property type="project" value="UniProtKB-KW"/>
</dbReference>
<feature type="domain" description="GDPGP1-like N-terminal" evidence="14">
    <location>
        <begin position="89"/>
        <end position="182"/>
    </location>
</feature>
<comment type="caution">
    <text evidence="15">The sequence shown here is derived from an EMBL/GenBank/DDBJ whole genome shotgun (WGS) entry which is preliminary data.</text>
</comment>
<dbReference type="PANTHER" id="PTHR20884">
    <property type="entry name" value="GDP-D-GLUCOSE PHOSPHORYLASE 1"/>
    <property type="match status" value="1"/>
</dbReference>
<evidence type="ECO:0000256" key="12">
    <source>
        <dbReference type="ARBA" id="ARBA00022801"/>
    </source>
</evidence>
<evidence type="ECO:0000256" key="5">
    <source>
        <dbReference type="ARBA" id="ARBA00012507"/>
    </source>
</evidence>
<keyword evidence="11" id="KW-0547">Nucleotide-binding</keyword>
<protein>
    <recommendedName>
        <fullName evidence="6">GDP-D-glucose phosphorylase 1</fullName>
        <ecNumber evidence="5">2.7.7.78</ecNumber>
    </recommendedName>
</protein>
<dbReference type="Pfam" id="PF26217">
    <property type="entry name" value="GDPGP1_N"/>
    <property type="match status" value="1"/>
</dbReference>
<dbReference type="EMBL" id="CAJZBQ010000043">
    <property type="protein sequence ID" value="CAG9327417.1"/>
    <property type="molecule type" value="Genomic_DNA"/>
</dbReference>
<dbReference type="GO" id="GO:0006006">
    <property type="term" value="P:glucose metabolic process"/>
    <property type="evidence" value="ECO:0007669"/>
    <property type="project" value="TreeGrafter"/>
</dbReference>
<dbReference type="Pfam" id="PF26216">
    <property type="entry name" value="GDPGP1_C"/>
    <property type="match status" value="1"/>
</dbReference>
<evidence type="ECO:0000256" key="3">
    <source>
        <dbReference type="ARBA" id="ARBA00004496"/>
    </source>
</evidence>
<dbReference type="InterPro" id="IPR058865">
    <property type="entry name" value="GDPGP1_C"/>
</dbReference>
<dbReference type="EC" id="2.7.7.78" evidence="5"/>
<evidence type="ECO:0000259" key="13">
    <source>
        <dbReference type="Pfam" id="PF26216"/>
    </source>
</evidence>
<evidence type="ECO:0000256" key="1">
    <source>
        <dbReference type="ARBA" id="ARBA00000063"/>
    </source>
</evidence>
<name>A0AAU9JHA4_9CILI</name>
<dbReference type="AlphaFoldDB" id="A0AAU9JHA4"/>
<evidence type="ECO:0000256" key="4">
    <source>
        <dbReference type="ARBA" id="ARBA00006451"/>
    </source>
</evidence>
<dbReference type="InterPro" id="IPR058866">
    <property type="entry name" value="GDPGP1_N"/>
</dbReference>
<evidence type="ECO:0000256" key="11">
    <source>
        <dbReference type="ARBA" id="ARBA00022741"/>
    </source>
</evidence>
<keyword evidence="16" id="KW-1185">Reference proteome</keyword>
<comment type="catalytic activity">
    <reaction evidence="1">
        <text>GDP-alpha-D-glucose + phosphate = alpha-D-glucose 1-phosphate + GDP + H(+)</text>
        <dbReference type="Rhea" id="RHEA:30387"/>
        <dbReference type="ChEBI" id="CHEBI:15378"/>
        <dbReference type="ChEBI" id="CHEBI:43474"/>
        <dbReference type="ChEBI" id="CHEBI:58189"/>
        <dbReference type="ChEBI" id="CHEBI:58601"/>
        <dbReference type="ChEBI" id="CHEBI:62230"/>
        <dbReference type="EC" id="2.7.7.78"/>
    </reaction>
</comment>
<evidence type="ECO:0000313" key="16">
    <source>
        <dbReference type="Proteomes" id="UP001162131"/>
    </source>
</evidence>
<comment type="function">
    <text evidence="2">Specific and highly efficient GDP-D-glucose phosphorylase regulating the levels of GDP-D-glucose in cells.</text>
</comment>
<evidence type="ECO:0000256" key="8">
    <source>
        <dbReference type="ARBA" id="ARBA00022658"/>
    </source>
</evidence>
<keyword evidence="9" id="KW-0808">Transferase</keyword>
<keyword evidence="7" id="KW-0963">Cytoplasm</keyword>
<evidence type="ECO:0000259" key="14">
    <source>
        <dbReference type="Pfam" id="PF26217"/>
    </source>
</evidence>
<dbReference type="GO" id="GO:0016787">
    <property type="term" value="F:hydrolase activity"/>
    <property type="evidence" value="ECO:0007669"/>
    <property type="project" value="UniProtKB-KW"/>
</dbReference>